<organism evidence="2 3">
    <name type="scientific">Austropuccinia psidii MF-1</name>
    <dbReference type="NCBI Taxonomy" id="1389203"/>
    <lineage>
        <taxon>Eukaryota</taxon>
        <taxon>Fungi</taxon>
        <taxon>Dikarya</taxon>
        <taxon>Basidiomycota</taxon>
        <taxon>Pucciniomycotina</taxon>
        <taxon>Pucciniomycetes</taxon>
        <taxon>Pucciniales</taxon>
        <taxon>Sphaerophragmiaceae</taxon>
        <taxon>Austropuccinia</taxon>
    </lineage>
</organism>
<dbReference type="EMBL" id="AVOT02026605">
    <property type="protein sequence ID" value="MBW0518391.1"/>
    <property type="molecule type" value="Genomic_DNA"/>
</dbReference>
<reference evidence="2" key="1">
    <citation type="submission" date="2021-03" db="EMBL/GenBank/DDBJ databases">
        <title>Draft genome sequence of rust myrtle Austropuccinia psidii MF-1, a brazilian biotype.</title>
        <authorList>
            <person name="Quecine M.C."/>
            <person name="Pachon D.M.R."/>
            <person name="Bonatelli M.L."/>
            <person name="Correr F.H."/>
            <person name="Franceschini L.M."/>
            <person name="Leite T.F."/>
            <person name="Margarido G.R.A."/>
            <person name="Almeida C.A."/>
            <person name="Ferrarezi J.A."/>
            <person name="Labate C.A."/>
        </authorList>
    </citation>
    <scope>NUCLEOTIDE SEQUENCE</scope>
    <source>
        <strain evidence="2">MF-1</strain>
    </source>
</reference>
<keyword evidence="3" id="KW-1185">Reference proteome</keyword>
<dbReference type="AlphaFoldDB" id="A0A9Q3EGE4"/>
<comment type="caution">
    <text evidence="2">The sequence shown here is derived from an EMBL/GenBank/DDBJ whole genome shotgun (WGS) entry which is preliminary data.</text>
</comment>
<sequence length="298" mass="34859">MHSIHEDPKTYQQAMNCNFRDDWSKASQTELDNMEKHCVWSPMTITPGEAEKPLLTTWVFKQKTDKDGNLSKFKAHLCVRGIHQREGLDYGDVFSPTGRLTSLQLFLTLCHINKFPIEQMDVKCAFLNDKRDKDLYIKRPNGYSKFDPTKYFKLNQSLYRLKQSPRCWNKELKNTLLKMGLCPSQTDPCLFYSPNSNKQMLFYVHVDDLIFGGSWNNEFTTKIKTHFDMDQLGKVKYALGIQISQRDNYISLIQDKFIKNILQEFQLTNTQHTNCPLPSNIKSFRIIPTKEVSPPFNY</sequence>
<accession>A0A9Q3EGE4</accession>
<dbReference type="Proteomes" id="UP000765509">
    <property type="component" value="Unassembled WGS sequence"/>
</dbReference>
<evidence type="ECO:0000259" key="1">
    <source>
        <dbReference type="Pfam" id="PF07727"/>
    </source>
</evidence>
<dbReference type="InterPro" id="IPR013103">
    <property type="entry name" value="RVT_2"/>
</dbReference>
<feature type="domain" description="Reverse transcriptase Ty1/copia-type" evidence="1">
    <location>
        <begin position="50"/>
        <end position="277"/>
    </location>
</feature>
<dbReference type="OrthoDB" id="439192at2759"/>
<name>A0A9Q3EGE4_9BASI</name>
<dbReference type="Pfam" id="PF07727">
    <property type="entry name" value="RVT_2"/>
    <property type="match status" value="1"/>
</dbReference>
<proteinExistence type="predicted"/>
<evidence type="ECO:0000313" key="3">
    <source>
        <dbReference type="Proteomes" id="UP000765509"/>
    </source>
</evidence>
<protein>
    <recommendedName>
        <fullName evidence="1">Reverse transcriptase Ty1/copia-type domain-containing protein</fullName>
    </recommendedName>
</protein>
<gene>
    <name evidence="2" type="ORF">O181_058106</name>
</gene>
<evidence type="ECO:0000313" key="2">
    <source>
        <dbReference type="EMBL" id="MBW0518391.1"/>
    </source>
</evidence>